<reference evidence="6 7" key="1">
    <citation type="submission" date="2024-09" db="EMBL/GenBank/DDBJ databases">
        <authorList>
            <person name="Sun Q."/>
            <person name="Mori K."/>
        </authorList>
    </citation>
    <scope>NUCLEOTIDE SEQUENCE [LARGE SCALE GENOMIC DNA]</scope>
    <source>
        <strain evidence="6 7">TBRC 1432</strain>
    </source>
</reference>
<keyword evidence="1" id="KW-0805">Transcription regulation</keyword>
<dbReference type="InterPro" id="IPR023772">
    <property type="entry name" value="DNA-bd_HTH_TetR-type_CS"/>
</dbReference>
<dbReference type="InterPro" id="IPR001647">
    <property type="entry name" value="HTH_TetR"/>
</dbReference>
<comment type="caution">
    <text evidence="6">The sequence shown here is derived from an EMBL/GenBank/DDBJ whole genome shotgun (WGS) entry which is preliminary data.</text>
</comment>
<gene>
    <name evidence="6" type="ORF">ACFFH7_44915</name>
</gene>
<evidence type="ECO:0000256" key="3">
    <source>
        <dbReference type="ARBA" id="ARBA00023163"/>
    </source>
</evidence>
<dbReference type="InterPro" id="IPR009057">
    <property type="entry name" value="Homeodomain-like_sf"/>
</dbReference>
<keyword evidence="7" id="KW-1185">Reference proteome</keyword>
<organism evidence="6 7">
    <name type="scientific">Kutzneria chonburiensis</name>
    <dbReference type="NCBI Taxonomy" id="1483604"/>
    <lineage>
        <taxon>Bacteria</taxon>
        <taxon>Bacillati</taxon>
        <taxon>Actinomycetota</taxon>
        <taxon>Actinomycetes</taxon>
        <taxon>Pseudonocardiales</taxon>
        <taxon>Pseudonocardiaceae</taxon>
        <taxon>Kutzneria</taxon>
    </lineage>
</organism>
<keyword evidence="3" id="KW-0804">Transcription</keyword>
<evidence type="ECO:0000259" key="5">
    <source>
        <dbReference type="PROSITE" id="PS50977"/>
    </source>
</evidence>
<protein>
    <submittedName>
        <fullName evidence="6">TetR family transcriptional regulator</fullName>
    </submittedName>
</protein>
<evidence type="ECO:0000313" key="7">
    <source>
        <dbReference type="Proteomes" id="UP001589810"/>
    </source>
</evidence>
<dbReference type="Pfam" id="PF17754">
    <property type="entry name" value="TetR_C_14"/>
    <property type="match status" value="1"/>
</dbReference>
<dbReference type="RefSeq" id="WP_273941871.1">
    <property type="nucleotide sequence ID" value="NZ_CP097263.1"/>
</dbReference>
<dbReference type="InterPro" id="IPR041347">
    <property type="entry name" value="MftR_C"/>
</dbReference>
<name>A0ABV6N9R3_9PSEU</name>
<dbReference type="PANTHER" id="PTHR30055:SF238">
    <property type="entry name" value="MYCOFACTOCIN BIOSYNTHESIS TRANSCRIPTIONAL REGULATOR MFTR-RELATED"/>
    <property type="match status" value="1"/>
</dbReference>
<dbReference type="EMBL" id="JBHLUD010000019">
    <property type="protein sequence ID" value="MFC0548716.1"/>
    <property type="molecule type" value="Genomic_DNA"/>
</dbReference>
<dbReference type="PANTHER" id="PTHR30055">
    <property type="entry name" value="HTH-TYPE TRANSCRIPTIONAL REGULATOR RUTR"/>
    <property type="match status" value="1"/>
</dbReference>
<dbReference type="PROSITE" id="PS01081">
    <property type="entry name" value="HTH_TETR_1"/>
    <property type="match status" value="1"/>
</dbReference>
<evidence type="ECO:0000256" key="1">
    <source>
        <dbReference type="ARBA" id="ARBA00023015"/>
    </source>
</evidence>
<proteinExistence type="predicted"/>
<feature type="domain" description="HTH tetR-type" evidence="5">
    <location>
        <begin position="6"/>
        <end position="66"/>
    </location>
</feature>
<feature type="DNA-binding region" description="H-T-H motif" evidence="4">
    <location>
        <begin position="29"/>
        <end position="48"/>
    </location>
</feature>
<keyword evidence="2 4" id="KW-0238">DNA-binding</keyword>
<evidence type="ECO:0000256" key="2">
    <source>
        <dbReference type="ARBA" id="ARBA00023125"/>
    </source>
</evidence>
<dbReference type="Gene3D" id="1.10.357.10">
    <property type="entry name" value="Tetracycline Repressor, domain 2"/>
    <property type="match status" value="1"/>
</dbReference>
<dbReference type="Pfam" id="PF00440">
    <property type="entry name" value="TetR_N"/>
    <property type="match status" value="1"/>
</dbReference>
<evidence type="ECO:0000313" key="6">
    <source>
        <dbReference type="EMBL" id="MFC0548716.1"/>
    </source>
</evidence>
<dbReference type="PRINTS" id="PR00455">
    <property type="entry name" value="HTHTETR"/>
</dbReference>
<evidence type="ECO:0000256" key="4">
    <source>
        <dbReference type="PROSITE-ProRule" id="PRU00335"/>
    </source>
</evidence>
<dbReference type="PROSITE" id="PS50977">
    <property type="entry name" value="HTH_TETR_2"/>
    <property type="match status" value="1"/>
</dbReference>
<accession>A0ABV6N9R3</accession>
<dbReference type="SUPFAM" id="SSF46689">
    <property type="entry name" value="Homeodomain-like"/>
    <property type="match status" value="1"/>
</dbReference>
<dbReference type="InterPro" id="IPR050109">
    <property type="entry name" value="HTH-type_TetR-like_transc_reg"/>
</dbReference>
<sequence>MARWQPDGRRRLQDAALELYGERGFAEVTAAEVAAHAGLTERTFFRHFADKKEVLFGDETRLAETIADAVRAAPAETSPMDAVLAGFAALSESAHARRDRLLRRERIIEQSSELRERELAKFAAWTGTLAEALRERGVAEPALVAEVAIATGRVVFHRWIEADRPVPLAEAMREGFAAIGEFVSSTVDRGR</sequence>
<dbReference type="Proteomes" id="UP001589810">
    <property type="component" value="Unassembled WGS sequence"/>
</dbReference>